<reference evidence="7" key="2">
    <citation type="journal article" date="2023" name="Science">
        <title>Genomic signatures of disease resistance in endangered staghorn corals.</title>
        <authorList>
            <person name="Vollmer S.V."/>
            <person name="Selwyn J.D."/>
            <person name="Despard B.A."/>
            <person name="Roesel C.L."/>
        </authorList>
    </citation>
    <scope>NUCLEOTIDE SEQUENCE</scope>
    <source>
        <strain evidence="7">K2</strain>
    </source>
</reference>
<dbReference type="GO" id="GO:0035312">
    <property type="term" value="F:5'-3' DNA exonuclease activity"/>
    <property type="evidence" value="ECO:0007669"/>
    <property type="project" value="TreeGrafter"/>
</dbReference>
<organism evidence="7 8">
    <name type="scientific">Acropora cervicornis</name>
    <name type="common">Staghorn coral</name>
    <dbReference type="NCBI Taxonomy" id="6130"/>
    <lineage>
        <taxon>Eukaryota</taxon>
        <taxon>Metazoa</taxon>
        <taxon>Cnidaria</taxon>
        <taxon>Anthozoa</taxon>
        <taxon>Hexacorallia</taxon>
        <taxon>Scleractinia</taxon>
        <taxon>Astrocoeniina</taxon>
        <taxon>Acroporidae</taxon>
        <taxon>Acropora</taxon>
    </lineage>
</organism>
<comment type="similarity">
    <text evidence="2">Belongs to the DNA repair metallo-beta-lactamase (DRMBL) family.</text>
</comment>
<keyword evidence="4" id="KW-0234">DNA repair</keyword>
<sequence length="196" mass="22484">MENYAELQQVKIDVLYLDTTYCNPEYSFPSQEEAINFAVNTSLRACRQNPKTLIVCGSYTIGKERVFLAIADALRCKVSVEKPKKRILDCLESDHISSVITTDWKAGQIHVLPMAKLTLQSLSNYLESHKPQFTELLAFKPTGWEHSVPYSEHSSFSELERFVKFVQPKKIIPTVNNYSAESRAQMQATFNKWLQQ</sequence>
<evidence type="ECO:0000256" key="1">
    <source>
        <dbReference type="ARBA" id="ARBA00004123"/>
    </source>
</evidence>
<dbReference type="EMBL" id="JARQWQ010000125">
    <property type="protein sequence ID" value="KAK2549523.1"/>
    <property type="molecule type" value="Genomic_DNA"/>
</dbReference>
<dbReference type="GO" id="GO:0003684">
    <property type="term" value="F:damaged DNA binding"/>
    <property type="evidence" value="ECO:0007669"/>
    <property type="project" value="TreeGrafter"/>
</dbReference>
<dbReference type="Pfam" id="PF07522">
    <property type="entry name" value="DRMBL"/>
    <property type="match status" value="1"/>
</dbReference>
<dbReference type="Proteomes" id="UP001249851">
    <property type="component" value="Unassembled WGS sequence"/>
</dbReference>
<keyword evidence="3" id="KW-0227">DNA damage</keyword>
<dbReference type="GO" id="GO:0005634">
    <property type="term" value="C:nucleus"/>
    <property type="evidence" value="ECO:0007669"/>
    <property type="project" value="UniProtKB-SubCell"/>
</dbReference>
<dbReference type="PANTHER" id="PTHR23240:SF6">
    <property type="entry name" value="DNA CROSS-LINK REPAIR 1A PROTEIN"/>
    <property type="match status" value="1"/>
</dbReference>
<evidence type="ECO:0000256" key="5">
    <source>
        <dbReference type="ARBA" id="ARBA00023242"/>
    </source>
</evidence>
<dbReference type="InterPro" id="IPR036866">
    <property type="entry name" value="RibonucZ/Hydroxyglut_hydro"/>
</dbReference>
<gene>
    <name evidence="7" type="ORF">P5673_030067</name>
</gene>
<keyword evidence="5" id="KW-0539">Nucleus</keyword>
<dbReference type="SUPFAM" id="SSF56281">
    <property type="entry name" value="Metallo-hydrolase/oxidoreductase"/>
    <property type="match status" value="1"/>
</dbReference>
<dbReference type="GO" id="GO:0036297">
    <property type="term" value="P:interstrand cross-link repair"/>
    <property type="evidence" value="ECO:0007669"/>
    <property type="project" value="TreeGrafter"/>
</dbReference>
<protein>
    <submittedName>
        <fullName evidence="7">DNA cross-link repair 1A protein</fullName>
    </submittedName>
</protein>
<dbReference type="AlphaFoldDB" id="A0AAD9PV91"/>
<evidence type="ECO:0000313" key="7">
    <source>
        <dbReference type="EMBL" id="KAK2549523.1"/>
    </source>
</evidence>
<dbReference type="Gene3D" id="3.40.50.12650">
    <property type="match status" value="1"/>
</dbReference>
<comment type="subcellular location">
    <subcellularLocation>
        <location evidence="1">Nucleus</location>
    </subcellularLocation>
</comment>
<accession>A0AAD9PV91</accession>
<evidence type="ECO:0000313" key="8">
    <source>
        <dbReference type="Proteomes" id="UP001249851"/>
    </source>
</evidence>
<evidence type="ECO:0000259" key="6">
    <source>
        <dbReference type="Pfam" id="PF07522"/>
    </source>
</evidence>
<name>A0AAD9PV91_ACRCE</name>
<keyword evidence="8" id="KW-1185">Reference proteome</keyword>
<dbReference type="FunFam" id="3.40.50.12650:FF:000001">
    <property type="entry name" value="DNA cross-link repair 1A"/>
    <property type="match status" value="1"/>
</dbReference>
<evidence type="ECO:0000256" key="3">
    <source>
        <dbReference type="ARBA" id="ARBA00022763"/>
    </source>
</evidence>
<evidence type="ECO:0000256" key="2">
    <source>
        <dbReference type="ARBA" id="ARBA00010304"/>
    </source>
</evidence>
<dbReference type="InterPro" id="IPR011084">
    <property type="entry name" value="DRMBL"/>
</dbReference>
<evidence type="ECO:0000256" key="4">
    <source>
        <dbReference type="ARBA" id="ARBA00023204"/>
    </source>
</evidence>
<proteinExistence type="inferred from homology"/>
<dbReference type="Gene3D" id="3.60.15.10">
    <property type="entry name" value="Ribonuclease Z/Hydroxyacylglutathione hydrolase-like"/>
    <property type="match status" value="1"/>
</dbReference>
<dbReference type="PANTHER" id="PTHR23240">
    <property type="entry name" value="DNA CROSS-LINK REPAIR PROTEIN PSO2/SNM1-RELATED"/>
    <property type="match status" value="1"/>
</dbReference>
<feature type="domain" description="DNA repair metallo-beta-lactamase" evidence="6">
    <location>
        <begin position="147"/>
        <end position="177"/>
    </location>
</feature>
<reference evidence="7" key="1">
    <citation type="journal article" date="2023" name="G3 (Bethesda)">
        <title>Whole genome assembly and annotation of the endangered Caribbean coral Acropora cervicornis.</title>
        <authorList>
            <person name="Selwyn J.D."/>
            <person name="Vollmer S.V."/>
        </authorList>
    </citation>
    <scope>NUCLEOTIDE SEQUENCE</scope>
    <source>
        <strain evidence="7">K2</strain>
    </source>
</reference>
<comment type="caution">
    <text evidence="7">The sequence shown here is derived from an EMBL/GenBank/DDBJ whole genome shotgun (WGS) entry which is preliminary data.</text>
</comment>
<dbReference type="GO" id="GO:0006303">
    <property type="term" value="P:double-strand break repair via nonhomologous end joining"/>
    <property type="evidence" value="ECO:0007669"/>
    <property type="project" value="TreeGrafter"/>
</dbReference>